<dbReference type="GO" id="GO:0016324">
    <property type="term" value="C:apical plasma membrane"/>
    <property type="evidence" value="ECO:0007669"/>
    <property type="project" value="TreeGrafter"/>
</dbReference>
<dbReference type="NCBIfam" id="TIGR00879">
    <property type="entry name" value="SP"/>
    <property type="match status" value="1"/>
</dbReference>
<dbReference type="SUPFAM" id="SSF103473">
    <property type="entry name" value="MFS general substrate transporter"/>
    <property type="match status" value="1"/>
</dbReference>
<organism evidence="10 11">
    <name type="scientific">Biomphalaria glabrata</name>
    <name type="common">Bloodfluke planorb</name>
    <name type="synonym">Freshwater snail</name>
    <dbReference type="NCBI Taxonomy" id="6526"/>
    <lineage>
        <taxon>Eukaryota</taxon>
        <taxon>Metazoa</taxon>
        <taxon>Spiralia</taxon>
        <taxon>Lophotrochozoa</taxon>
        <taxon>Mollusca</taxon>
        <taxon>Gastropoda</taxon>
        <taxon>Heterobranchia</taxon>
        <taxon>Euthyneura</taxon>
        <taxon>Panpulmonata</taxon>
        <taxon>Hygrophila</taxon>
        <taxon>Lymnaeoidea</taxon>
        <taxon>Planorbidae</taxon>
        <taxon>Biomphalaria</taxon>
    </lineage>
</organism>
<dbReference type="GeneID" id="106073489"/>
<dbReference type="Gene3D" id="1.20.1250.20">
    <property type="entry name" value="MFS general substrate transporter like domains"/>
    <property type="match status" value="2"/>
</dbReference>
<evidence type="ECO:0000259" key="9">
    <source>
        <dbReference type="PROSITE" id="PS50850"/>
    </source>
</evidence>
<dbReference type="AlphaFoldDB" id="A0A9W3A7N2"/>
<feature type="transmembrane region" description="Helical" evidence="8">
    <location>
        <begin position="222"/>
        <end position="252"/>
    </location>
</feature>
<dbReference type="InterPro" id="IPR005829">
    <property type="entry name" value="Sugar_transporter_CS"/>
</dbReference>
<dbReference type="OMA" id="PRWLYKM"/>
<sequence length="763" mass="84214">MAQTIKSQSESIYQGNTLDETMNLGHSFDAIELKERRCSNDEIEASQREEKSSSTFQDTPGVHGADILQNVSHTIVPQHEYAMYADMYQPKSQHIDYDNHHLDIQYSDMHHIDKSGSVNVLNTIYPLDQPKSDSKEPTDSDLKHVNIKETADGDIPLKTKDIHCVNQFNAELSNEQDFNAKQAIDITKDKDTHSQHFSQNTPSTGAHQEKATPSQNTKTPRFIYVLSALATIGGFLFGYDIGIVAGSMLFIQPYFKLSTFWQEATVSGTIAAAAVAALLSGWLTDKIGRKLTIMTSGVVFTAGGVLMGAATTKEILLVGRIVAGLGVGLASVVVPVYVAESSPVSERGRLVSLHQLLINTGILVSSVLAGGFSYVVPEGWRYMLGLAAVPGTLQFIGFIFMPESPRWLVSRGRIDQAREVLTRMRGHQDVEEELQDIIHTVQEANKDTAAGFQHWIKIFSTPHVRRALLVGCGLLFFQQWCGINTVIYYSGTVLKMAGFPVKYAVWLVTVPNLINFLSSLIGIYLVERIGRRPLLIVSLAGTIIGLVILAIGFQINALNAASLNGTIVERDVNGSIVVDCISKYRTCLDCVRDNSCGYCYTDKNDGTCLPSFDEERSSVGRCNSSTSTETYYKWSLEYCPSDYTWIALLGMAVFVFAFAPGLGPMPWTITSEIYPLWARSTCNSLSACTAWVCNLIISFTFLTMTDHITIHGTFWLFAAITLVGVIFMVILLPETKNKTLEEVEQLFMTPRQKGNEGNLTTSL</sequence>
<dbReference type="GO" id="GO:0005366">
    <property type="term" value="F:myo-inositol:proton symporter activity"/>
    <property type="evidence" value="ECO:0007669"/>
    <property type="project" value="TreeGrafter"/>
</dbReference>
<evidence type="ECO:0000256" key="1">
    <source>
        <dbReference type="ARBA" id="ARBA00004141"/>
    </source>
</evidence>
<proteinExistence type="inferred from homology"/>
<evidence type="ECO:0000256" key="4">
    <source>
        <dbReference type="ARBA" id="ARBA00022692"/>
    </source>
</evidence>
<protein>
    <submittedName>
        <fullName evidence="11 12">Proton myo-inositol cotransporter-like isoform X1</fullName>
    </submittedName>
</protein>
<feature type="transmembrane region" description="Helical" evidence="8">
    <location>
        <begin position="684"/>
        <end position="702"/>
    </location>
</feature>
<comment type="subcellular location">
    <subcellularLocation>
        <location evidence="1">Membrane</location>
        <topology evidence="1">Multi-pass membrane protein</topology>
    </subcellularLocation>
</comment>
<dbReference type="Pfam" id="PF00083">
    <property type="entry name" value="Sugar_tr"/>
    <property type="match status" value="2"/>
</dbReference>
<feature type="compositionally biased region" description="Basic and acidic residues" evidence="7">
    <location>
        <begin position="43"/>
        <end position="52"/>
    </location>
</feature>
<keyword evidence="6 8" id="KW-0472">Membrane</keyword>
<dbReference type="Proteomes" id="UP001165740">
    <property type="component" value="Chromosome 4"/>
</dbReference>
<keyword evidence="5 8" id="KW-1133">Transmembrane helix</keyword>
<dbReference type="PROSITE" id="PS00216">
    <property type="entry name" value="SUGAR_TRANSPORT_1"/>
    <property type="match status" value="1"/>
</dbReference>
<dbReference type="OrthoDB" id="6339427at2759"/>
<accession>A0A9W3A7N2</accession>
<feature type="domain" description="Major facilitator superfamily (MFS) profile" evidence="9">
    <location>
        <begin position="226"/>
        <end position="736"/>
    </location>
</feature>
<dbReference type="RefSeq" id="XP_055883193.1">
    <property type="nucleotide sequence ID" value="XM_056027218.1"/>
</dbReference>
<feature type="transmembrane region" description="Helical" evidence="8">
    <location>
        <begin position="643"/>
        <end position="663"/>
    </location>
</feature>
<dbReference type="RefSeq" id="XP_055883194.1">
    <property type="nucleotide sequence ID" value="XM_056027219.1"/>
</dbReference>
<dbReference type="InterPro" id="IPR036259">
    <property type="entry name" value="MFS_trans_sf"/>
</dbReference>
<dbReference type="PROSITE" id="PS00217">
    <property type="entry name" value="SUGAR_TRANSPORT_2"/>
    <property type="match status" value="1"/>
</dbReference>
<evidence type="ECO:0000256" key="3">
    <source>
        <dbReference type="ARBA" id="ARBA00022448"/>
    </source>
</evidence>
<keyword evidence="4 8" id="KW-0812">Transmembrane</keyword>
<gene>
    <name evidence="11 12" type="primary">LOC106073489</name>
</gene>
<feature type="transmembrane region" description="Helical" evidence="8">
    <location>
        <begin position="467"/>
        <end position="491"/>
    </location>
</feature>
<feature type="transmembrane region" description="Helical" evidence="8">
    <location>
        <begin position="350"/>
        <end position="376"/>
    </location>
</feature>
<evidence type="ECO:0000256" key="6">
    <source>
        <dbReference type="ARBA" id="ARBA00023136"/>
    </source>
</evidence>
<evidence type="ECO:0000313" key="12">
    <source>
        <dbReference type="RefSeq" id="XP_055883194.1"/>
    </source>
</evidence>
<feature type="transmembrane region" description="Helical" evidence="8">
    <location>
        <begin position="503"/>
        <end position="526"/>
    </location>
</feature>
<feature type="transmembrane region" description="Helical" evidence="8">
    <location>
        <begin position="264"/>
        <end position="284"/>
    </location>
</feature>
<evidence type="ECO:0000313" key="10">
    <source>
        <dbReference type="Proteomes" id="UP001165740"/>
    </source>
</evidence>
<feature type="transmembrane region" description="Helical" evidence="8">
    <location>
        <begin position="291"/>
        <end position="311"/>
    </location>
</feature>
<name>A0A9W3A7N2_BIOGL</name>
<keyword evidence="3" id="KW-0813">Transport</keyword>
<keyword evidence="10" id="KW-1185">Reference proteome</keyword>
<evidence type="ECO:0000256" key="2">
    <source>
        <dbReference type="ARBA" id="ARBA00010992"/>
    </source>
</evidence>
<dbReference type="PANTHER" id="PTHR48020">
    <property type="entry name" value="PROTON MYO-INOSITOL COTRANSPORTER"/>
    <property type="match status" value="1"/>
</dbReference>
<feature type="region of interest" description="Disordered" evidence="7">
    <location>
        <begin position="189"/>
        <end position="215"/>
    </location>
</feature>
<comment type="similarity">
    <text evidence="2">Belongs to the major facilitator superfamily. Sugar transporter (TC 2.A.1.1) family.</text>
</comment>
<dbReference type="InterPro" id="IPR050814">
    <property type="entry name" value="Myo-inositol_Transporter"/>
</dbReference>
<feature type="compositionally biased region" description="Polar residues" evidence="7">
    <location>
        <begin position="195"/>
        <end position="215"/>
    </location>
</feature>
<dbReference type="InterPro" id="IPR003663">
    <property type="entry name" value="Sugar/inositol_transpt"/>
</dbReference>
<feature type="transmembrane region" description="Helical" evidence="8">
    <location>
        <begin position="533"/>
        <end position="555"/>
    </location>
</feature>
<evidence type="ECO:0000256" key="8">
    <source>
        <dbReference type="SAM" id="Phobius"/>
    </source>
</evidence>
<reference evidence="11 12" key="1">
    <citation type="submission" date="2025-04" db="UniProtKB">
        <authorList>
            <consortium name="RefSeq"/>
        </authorList>
    </citation>
    <scope>IDENTIFICATION</scope>
</reference>
<dbReference type="InterPro" id="IPR020846">
    <property type="entry name" value="MFS_dom"/>
</dbReference>
<evidence type="ECO:0000256" key="5">
    <source>
        <dbReference type="ARBA" id="ARBA00022989"/>
    </source>
</evidence>
<feature type="transmembrane region" description="Helical" evidence="8">
    <location>
        <begin position="317"/>
        <end position="338"/>
    </location>
</feature>
<dbReference type="InterPro" id="IPR005828">
    <property type="entry name" value="MFS_sugar_transport-like"/>
</dbReference>
<evidence type="ECO:0000313" key="11">
    <source>
        <dbReference type="RefSeq" id="XP_055883193.1"/>
    </source>
</evidence>
<evidence type="ECO:0000256" key="7">
    <source>
        <dbReference type="SAM" id="MobiDB-lite"/>
    </source>
</evidence>
<dbReference type="PANTHER" id="PTHR48020:SF12">
    <property type="entry name" value="PROTON MYO-INOSITOL COTRANSPORTER"/>
    <property type="match status" value="1"/>
</dbReference>
<dbReference type="PROSITE" id="PS50850">
    <property type="entry name" value="MFS"/>
    <property type="match status" value="1"/>
</dbReference>
<dbReference type="PRINTS" id="PR00171">
    <property type="entry name" value="SUGRTRNSPORT"/>
</dbReference>
<feature type="region of interest" description="Disordered" evidence="7">
    <location>
        <begin position="43"/>
        <end position="63"/>
    </location>
</feature>
<feature type="transmembrane region" description="Helical" evidence="8">
    <location>
        <begin position="382"/>
        <end position="401"/>
    </location>
</feature>
<feature type="transmembrane region" description="Helical" evidence="8">
    <location>
        <begin position="714"/>
        <end position="732"/>
    </location>
</feature>